<keyword evidence="6" id="KW-1185">Reference proteome</keyword>
<dbReference type="InterPro" id="IPR017871">
    <property type="entry name" value="ABC_transporter-like_CS"/>
</dbReference>
<dbReference type="PANTHER" id="PTHR42781">
    <property type="entry name" value="SPERMIDINE/PUTRESCINE IMPORT ATP-BINDING PROTEIN POTA"/>
    <property type="match status" value="1"/>
</dbReference>
<dbReference type="Pfam" id="PF08402">
    <property type="entry name" value="TOBE_2"/>
    <property type="match status" value="1"/>
</dbReference>
<dbReference type="PROSITE" id="PS50893">
    <property type="entry name" value="ABC_TRANSPORTER_2"/>
    <property type="match status" value="1"/>
</dbReference>
<evidence type="ECO:0000313" key="5">
    <source>
        <dbReference type="EMBL" id="GGR25694.1"/>
    </source>
</evidence>
<dbReference type="FunFam" id="3.40.50.300:FF:000133">
    <property type="entry name" value="Spermidine/putrescine import ATP-binding protein PotA"/>
    <property type="match status" value="1"/>
</dbReference>
<dbReference type="Gene3D" id="3.40.50.300">
    <property type="entry name" value="P-loop containing nucleotide triphosphate hydrolases"/>
    <property type="match status" value="1"/>
</dbReference>
<name>A0A918FC22_9DEIO</name>
<dbReference type="InterPro" id="IPR050093">
    <property type="entry name" value="ABC_SmlMolc_Importer"/>
</dbReference>
<gene>
    <name evidence="5" type="ORF">GCM10008957_41660</name>
</gene>
<dbReference type="PROSITE" id="PS00211">
    <property type="entry name" value="ABC_TRANSPORTER_1"/>
    <property type="match status" value="1"/>
</dbReference>
<proteinExistence type="predicted"/>
<reference evidence="5" key="2">
    <citation type="submission" date="2020-09" db="EMBL/GenBank/DDBJ databases">
        <authorList>
            <person name="Sun Q."/>
            <person name="Ohkuma M."/>
        </authorList>
    </citation>
    <scope>NUCLEOTIDE SEQUENCE</scope>
    <source>
        <strain evidence="5">JCM 31311</strain>
    </source>
</reference>
<evidence type="ECO:0000256" key="2">
    <source>
        <dbReference type="ARBA" id="ARBA00022741"/>
    </source>
</evidence>
<dbReference type="AlphaFoldDB" id="A0A918FC22"/>
<keyword evidence="2" id="KW-0547">Nucleotide-binding</keyword>
<comment type="caution">
    <text evidence="5">The sequence shown here is derived from an EMBL/GenBank/DDBJ whole genome shotgun (WGS) entry which is preliminary data.</text>
</comment>
<accession>A0A918FC22</accession>
<sequence>MSAVSLKHLVCTFGTTRAADDVTLDVPEGEFYSLLGPSGSGKTTVLRLIGGFETPDSGSVQLFGQDVTRLPPYRRDVNTVFQDYALFPHLSVLDNVAYSLTVRGVPAAERRARAGEMLDLVQLTAFGDRRPSQLSGGQRQRVALARALAARPRLLLLDEPLGALDLKLREQMQSELKGIQRHLGLTFIYVTHDQGEALSMSDRLAVFSAGRIEQEGTPHDLYEYPRTAFVADFVGRANVLPGERLGRPGTQLALRPERVQVLPAGQGTWQASVREVQYLGAQTRLELDAGGIPVQALIASAAGLPAVGDVLGLRWDDAALRVLER</sequence>
<dbReference type="GO" id="GO:0016887">
    <property type="term" value="F:ATP hydrolysis activity"/>
    <property type="evidence" value="ECO:0007669"/>
    <property type="project" value="InterPro"/>
</dbReference>
<dbReference type="SMART" id="SM00382">
    <property type="entry name" value="AAA"/>
    <property type="match status" value="1"/>
</dbReference>
<dbReference type="SUPFAM" id="SSF52540">
    <property type="entry name" value="P-loop containing nucleoside triphosphate hydrolases"/>
    <property type="match status" value="1"/>
</dbReference>
<evidence type="ECO:0000313" key="6">
    <source>
        <dbReference type="Proteomes" id="UP000603865"/>
    </source>
</evidence>
<dbReference type="PANTHER" id="PTHR42781:SF4">
    <property type="entry name" value="SPERMIDINE_PUTRESCINE IMPORT ATP-BINDING PROTEIN POTA"/>
    <property type="match status" value="1"/>
</dbReference>
<protein>
    <submittedName>
        <fullName evidence="5">ABC transporter ATP-binding protein</fullName>
    </submittedName>
</protein>
<dbReference type="EMBL" id="BMQL01000036">
    <property type="protein sequence ID" value="GGR25694.1"/>
    <property type="molecule type" value="Genomic_DNA"/>
</dbReference>
<reference evidence="5" key="1">
    <citation type="journal article" date="2014" name="Int. J. Syst. Evol. Microbiol.">
        <title>Complete genome sequence of Corynebacterium casei LMG S-19264T (=DSM 44701T), isolated from a smear-ripened cheese.</title>
        <authorList>
            <consortium name="US DOE Joint Genome Institute (JGI-PGF)"/>
            <person name="Walter F."/>
            <person name="Albersmeier A."/>
            <person name="Kalinowski J."/>
            <person name="Ruckert C."/>
        </authorList>
    </citation>
    <scope>NUCLEOTIDE SEQUENCE</scope>
    <source>
        <strain evidence="5">JCM 31311</strain>
    </source>
</reference>
<dbReference type="SUPFAM" id="SSF50331">
    <property type="entry name" value="MOP-like"/>
    <property type="match status" value="1"/>
</dbReference>
<evidence type="ECO:0000259" key="4">
    <source>
        <dbReference type="PROSITE" id="PS50893"/>
    </source>
</evidence>
<dbReference type="Pfam" id="PF00005">
    <property type="entry name" value="ABC_tran"/>
    <property type="match status" value="1"/>
</dbReference>
<dbReference type="Proteomes" id="UP000603865">
    <property type="component" value="Unassembled WGS sequence"/>
</dbReference>
<dbReference type="InterPro" id="IPR003593">
    <property type="entry name" value="AAA+_ATPase"/>
</dbReference>
<dbReference type="InterPro" id="IPR027417">
    <property type="entry name" value="P-loop_NTPase"/>
</dbReference>
<organism evidence="5 6">
    <name type="scientific">Deinococcus ruber</name>
    <dbReference type="NCBI Taxonomy" id="1848197"/>
    <lineage>
        <taxon>Bacteria</taxon>
        <taxon>Thermotogati</taxon>
        <taxon>Deinococcota</taxon>
        <taxon>Deinococci</taxon>
        <taxon>Deinococcales</taxon>
        <taxon>Deinococcaceae</taxon>
        <taxon>Deinococcus</taxon>
    </lineage>
</organism>
<evidence type="ECO:0000256" key="3">
    <source>
        <dbReference type="ARBA" id="ARBA00022840"/>
    </source>
</evidence>
<dbReference type="InterPro" id="IPR008995">
    <property type="entry name" value="Mo/tungstate-bd_C_term_dom"/>
</dbReference>
<dbReference type="GO" id="GO:0005524">
    <property type="term" value="F:ATP binding"/>
    <property type="evidence" value="ECO:0007669"/>
    <property type="project" value="UniProtKB-KW"/>
</dbReference>
<feature type="domain" description="ABC transporter" evidence="4">
    <location>
        <begin position="4"/>
        <end position="234"/>
    </location>
</feature>
<dbReference type="InterPro" id="IPR013611">
    <property type="entry name" value="Transp-assoc_OB_typ2"/>
</dbReference>
<dbReference type="GO" id="GO:0043190">
    <property type="term" value="C:ATP-binding cassette (ABC) transporter complex"/>
    <property type="evidence" value="ECO:0007669"/>
    <property type="project" value="InterPro"/>
</dbReference>
<evidence type="ECO:0000256" key="1">
    <source>
        <dbReference type="ARBA" id="ARBA00022448"/>
    </source>
</evidence>
<dbReference type="InterPro" id="IPR003439">
    <property type="entry name" value="ABC_transporter-like_ATP-bd"/>
</dbReference>
<dbReference type="GO" id="GO:0022857">
    <property type="term" value="F:transmembrane transporter activity"/>
    <property type="evidence" value="ECO:0007669"/>
    <property type="project" value="InterPro"/>
</dbReference>
<keyword evidence="3 5" id="KW-0067">ATP-binding</keyword>
<dbReference type="RefSeq" id="WP_189092433.1">
    <property type="nucleotide sequence ID" value="NZ_BMQL01000036.1"/>
</dbReference>
<keyword evidence="1" id="KW-0813">Transport</keyword>